<accession>A0A2K1E3B2</accession>
<evidence type="ECO:0008006" key="5">
    <source>
        <dbReference type="Google" id="ProtNLM"/>
    </source>
</evidence>
<dbReference type="Pfam" id="PF00534">
    <property type="entry name" value="Glycos_transf_1"/>
    <property type="match status" value="1"/>
</dbReference>
<dbReference type="AlphaFoldDB" id="A0A2K1E3B2"/>
<gene>
    <name evidence="3" type="ORF">C1T31_01160</name>
</gene>
<dbReference type="GO" id="GO:0016757">
    <property type="term" value="F:glycosyltransferase activity"/>
    <property type="evidence" value="ECO:0007669"/>
    <property type="project" value="InterPro"/>
</dbReference>
<feature type="domain" description="Glycosyl transferase family 1" evidence="1">
    <location>
        <begin position="229"/>
        <end position="363"/>
    </location>
</feature>
<dbReference type="PANTHER" id="PTHR45947">
    <property type="entry name" value="SULFOQUINOVOSYL TRANSFERASE SQD2"/>
    <property type="match status" value="1"/>
</dbReference>
<dbReference type="InterPro" id="IPR050194">
    <property type="entry name" value="Glycosyltransferase_grp1"/>
</dbReference>
<dbReference type="OrthoDB" id="9787111at2"/>
<dbReference type="SUPFAM" id="SSF53756">
    <property type="entry name" value="UDP-Glycosyltransferase/glycogen phosphorylase"/>
    <property type="match status" value="1"/>
</dbReference>
<name>A0A2K1E3B2_9FLAO</name>
<proteinExistence type="predicted"/>
<sequence length="402" mass="46173">MKVLQINKFLKTVGGAETYMFQLSKALKDNNIEVKYWGMHADDNDVNDFPKELLADTVDYNKQGAIAKVKSIAGTIYSSSNRKKIGKVLDAFKPDIVHIHNYNFQLSPSILPEIKKRRIPIVQTIHDSQMICPYHRLFNFQRNEVCTKCVEGSFFNCIKDKCFDGSILKSTIGAAESMLYHSLGYYEKHIDFYISPSNFLAELVKKRIKKDITVIPNFTDIVDPNSGVNSKNYYLYFGRISEEKGVLELIELFKDTQFRLVLIGKGPLEDEVAMKIKSIDNIEFVGPKYGSELFGFVEEAKYVIQPSKWFENCPMTIIESFALNTPVIGSNHSGFKDLIDDGKTGWLLDFSNFEEAKTKLLEIDKITTSEMKKNILEYYSKYLSKDIHIKKILKVYKKLLEK</sequence>
<dbReference type="PANTHER" id="PTHR45947:SF13">
    <property type="entry name" value="TRANSFERASE"/>
    <property type="match status" value="1"/>
</dbReference>
<dbReference type="InterPro" id="IPR001296">
    <property type="entry name" value="Glyco_trans_1"/>
</dbReference>
<dbReference type="Gene3D" id="3.40.50.2000">
    <property type="entry name" value="Glycogen Phosphorylase B"/>
    <property type="match status" value="2"/>
</dbReference>
<reference evidence="3 4" key="1">
    <citation type="submission" date="2018-01" db="EMBL/GenBank/DDBJ databases">
        <title>The draft genome of Hanstruepera neustonica JCM19743.</title>
        <authorList>
            <person name="He R.-H."/>
            <person name="Du Z.-J."/>
        </authorList>
    </citation>
    <scope>NUCLEOTIDE SEQUENCE [LARGE SCALE GENOMIC DNA]</scope>
    <source>
        <strain evidence="3 4">JCM19743</strain>
    </source>
</reference>
<dbReference type="EMBL" id="POWF01000001">
    <property type="protein sequence ID" value="PNQ74778.1"/>
    <property type="molecule type" value="Genomic_DNA"/>
</dbReference>
<dbReference type="InterPro" id="IPR028098">
    <property type="entry name" value="Glyco_trans_4-like_N"/>
</dbReference>
<evidence type="ECO:0000313" key="4">
    <source>
        <dbReference type="Proteomes" id="UP000236641"/>
    </source>
</evidence>
<dbReference type="RefSeq" id="WP_103050631.1">
    <property type="nucleotide sequence ID" value="NZ_POWF01000001.1"/>
</dbReference>
<dbReference type="CDD" id="cd03801">
    <property type="entry name" value="GT4_PimA-like"/>
    <property type="match status" value="1"/>
</dbReference>
<evidence type="ECO:0000313" key="3">
    <source>
        <dbReference type="EMBL" id="PNQ74778.1"/>
    </source>
</evidence>
<evidence type="ECO:0000259" key="1">
    <source>
        <dbReference type="Pfam" id="PF00534"/>
    </source>
</evidence>
<organism evidence="3 4">
    <name type="scientific">Hanstruepera neustonica</name>
    <dbReference type="NCBI Taxonomy" id="1445657"/>
    <lineage>
        <taxon>Bacteria</taxon>
        <taxon>Pseudomonadati</taxon>
        <taxon>Bacteroidota</taxon>
        <taxon>Flavobacteriia</taxon>
        <taxon>Flavobacteriales</taxon>
        <taxon>Flavobacteriaceae</taxon>
        <taxon>Hanstruepera</taxon>
    </lineage>
</organism>
<dbReference type="Proteomes" id="UP000236641">
    <property type="component" value="Unassembled WGS sequence"/>
</dbReference>
<feature type="domain" description="Glycosyltransferase subfamily 4-like N-terminal" evidence="2">
    <location>
        <begin position="13"/>
        <end position="221"/>
    </location>
</feature>
<comment type="caution">
    <text evidence="3">The sequence shown here is derived from an EMBL/GenBank/DDBJ whole genome shotgun (WGS) entry which is preliminary data.</text>
</comment>
<evidence type="ECO:0000259" key="2">
    <source>
        <dbReference type="Pfam" id="PF13439"/>
    </source>
</evidence>
<protein>
    <recommendedName>
        <fullName evidence="5">Glycosyltransferase family 1 protein</fullName>
    </recommendedName>
</protein>
<dbReference type="Pfam" id="PF13439">
    <property type="entry name" value="Glyco_transf_4"/>
    <property type="match status" value="1"/>
</dbReference>
<keyword evidence="4" id="KW-1185">Reference proteome</keyword>